<comment type="caution">
    <text evidence="2">The sequence shown here is derived from an EMBL/GenBank/DDBJ whole genome shotgun (WGS) entry which is preliminary data.</text>
</comment>
<keyword evidence="3" id="KW-1185">Reference proteome</keyword>
<proteinExistence type="predicted"/>
<protein>
    <submittedName>
        <fullName evidence="2">Nuclear transport factor 2 family protein</fullName>
    </submittedName>
</protein>
<name>A0ABT4DK30_FUSSI</name>
<sequence length="152" mass="17553">MNLKELEAKFELKELVDIFSTLSDTKSVHEQTLLFTENSLIEVYMDGKKTFDLHGRKEIEDAFTAFLAPFKHVYHQGGQQIITELTDTTAKGTSYCLVALVSEENGKKTVAKHGVTYFDEFVKIDGKWYFEKRISNFVWTTEEVQEINDNQL</sequence>
<dbReference type="Proteomes" id="UP001062738">
    <property type="component" value="Unassembled WGS sequence"/>
</dbReference>
<dbReference type="Pfam" id="PF13577">
    <property type="entry name" value="SnoaL_4"/>
    <property type="match status" value="1"/>
</dbReference>
<reference evidence="2" key="1">
    <citation type="submission" date="2022-09" db="EMBL/GenBank/DDBJ databases">
        <authorList>
            <person name="Zoaiter M."/>
        </authorList>
    </citation>
    <scope>NUCLEOTIDE SEQUENCE</scope>
    <source>
        <strain evidence="2">DSM 19848</strain>
    </source>
</reference>
<gene>
    <name evidence="2" type="ORF">OCK72_09975</name>
</gene>
<feature type="domain" description="SnoaL-like" evidence="1">
    <location>
        <begin position="5"/>
        <end position="133"/>
    </location>
</feature>
<dbReference type="InterPro" id="IPR037401">
    <property type="entry name" value="SnoaL-like"/>
</dbReference>
<evidence type="ECO:0000313" key="3">
    <source>
        <dbReference type="Proteomes" id="UP001062738"/>
    </source>
</evidence>
<evidence type="ECO:0000259" key="1">
    <source>
        <dbReference type="Pfam" id="PF13577"/>
    </source>
</evidence>
<dbReference type="InterPro" id="IPR032710">
    <property type="entry name" value="NTF2-like_dom_sf"/>
</dbReference>
<evidence type="ECO:0000313" key="2">
    <source>
        <dbReference type="EMBL" id="MCY7008953.1"/>
    </source>
</evidence>
<dbReference type="SUPFAM" id="SSF54427">
    <property type="entry name" value="NTF2-like"/>
    <property type="match status" value="1"/>
</dbReference>
<dbReference type="Gene3D" id="3.10.450.50">
    <property type="match status" value="1"/>
</dbReference>
<accession>A0ABT4DK30</accession>
<dbReference type="EMBL" id="JAOXXL010000036">
    <property type="protein sequence ID" value="MCY7008953.1"/>
    <property type="molecule type" value="Genomic_DNA"/>
</dbReference>
<dbReference type="RefSeq" id="WP_265152688.1">
    <property type="nucleotide sequence ID" value="NZ_JAOXXL010000036.1"/>
</dbReference>
<organism evidence="2 3">
    <name type="scientific">Fusobacterium simiae</name>
    <dbReference type="NCBI Taxonomy" id="855"/>
    <lineage>
        <taxon>Bacteria</taxon>
        <taxon>Fusobacteriati</taxon>
        <taxon>Fusobacteriota</taxon>
        <taxon>Fusobacteriia</taxon>
        <taxon>Fusobacteriales</taxon>
        <taxon>Fusobacteriaceae</taxon>
        <taxon>Fusobacterium</taxon>
    </lineage>
</organism>